<evidence type="ECO:0000259" key="1">
    <source>
        <dbReference type="Pfam" id="PF07589"/>
    </source>
</evidence>
<reference evidence="2 3" key="1">
    <citation type="submission" date="2024-08" db="EMBL/GenBank/DDBJ databases">
        <title>Whole-genome sequencing of halo(alkali)philic microorganisms from hypersaline lakes.</title>
        <authorList>
            <person name="Sorokin D.Y."/>
            <person name="Merkel A.Y."/>
            <person name="Messina E."/>
            <person name="Yakimov M."/>
        </authorList>
    </citation>
    <scope>NUCLEOTIDE SEQUENCE [LARGE SCALE GENOMIC DNA]</scope>
    <source>
        <strain evidence="2 3">AB-hyl4</strain>
    </source>
</reference>
<sequence length="277" mass="30556">MRRILSLMPAATLLFTIPLAHGSVVLFEENFESYAPGATTLSSSWTLTNLGDRMTNSVVNASDDAIEGDQYWRFSYPSGLDDGQPNSTMTASGWRQDDAEGVYVLSHRIYFSSTTIENSALMRPRYLLTIRDADDRVAGTLTLRALSDGNGNKQIRYETASGTTTINEGDTGYPTFWSTNDWLMVVMTVDELDRTWSFELANGNGTPIAAMAGLSLQNADFDQAEAFRMQLLGVPDTRGLNTWVDDIQITGPIPEPSSMALLGLGALAMLRRRRMRN</sequence>
<organism evidence="2 3">
    <name type="scientific">Natronomicrosphaera hydrolytica</name>
    <dbReference type="NCBI Taxonomy" id="3242702"/>
    <lineage>
        <taxon>Bacteria</taxon>
        <taxon>Pseudomonadati</taxon>
        <taxon>Planctomycetota</taxon>
        <taxon>Phycisphaerae</taxon>
        <taxon>Phycisphaerales</taxon>
        <taxon>Phycisphaeraceae</taxon>
        <taxon>Natronomicrosphaera</taxon>
    </lineage>
</organism>
<protein>
    <submittedName>
        <fullName evidence="2">PEP-CTERM sorting domain-containing protein</fullName>
    </submittedName>
</protein>
<dbReference type="EMBL" id="JBGUBD010000006">
    <property type="protein sequence ID" value="MFA9478951.1"/>
    <property type="molecule type" value="Genomic_DNA"/>
</dbReference>
<comment type="caution">
    <text evidence="2">The sequence shown here is derived from an EMBL/GenBank/DDBJ whole genome shotgun (WGS) entry which is preliminary data.</text>
</comment>
<evidence type="ECO:0000313" key="2">
    <source>
        <dbReference type="EMBL" id="MFA9478951.1"/>
    </source>
</evidence>
<dbReference type="Proteomes" id="UP001575105">
    <property type="component" value="Unassembled WGS sequence"/>
</dbReference>
<gene>
    <name evidence="2" type="ORF">ACERK3_11710</name>
</gene>
<dbReference type="NCBIfam" id="TIGR02595">
    <property type="entry name" value="PEP_CTERM"/>
    <property type="match status" value="1"/>
</dbReference>
<name>A0ABV4U5S3_9BACT</name>
<dbReference type="NCBIfam" id="TIGR03382">
    <property type="entry name" value="GC_trans_RRR"/>
    <property type="match status" value="1"/>
</dbReference>
<dbReference type="RefSeq" id="WP_425345870.1">
    <property type="nucleotide sequence ID" value="NZ_JBGUBD010000006.1"/>
</dbReference>
<dbReference type="InterPro" id="IPR017756">
    <property type="entry name" value="TM_Gly-Cys-Arg_CS"/>
</dbReference>
<proteinExistence type="predicted"/>
<accession>A0ABV4U5S3</accession>
<evidence type="ECO:0000313" key="3">
    <source>
        <dbReference type="Proteomes" id="UP001575105"/>
    </source>
</evidence>
<dbReference type="Pfam" id="PF07589">
    <property type="entry name" value="PEP-CTERM"/>
    <property type="match status" value="1"/>
</dbReference>
<feature type="domain" description="Ice-binding protein C-terminal" evidence="1">
    <location>
        <begin position="252"/>
        <end position="274"/>
    </location>
</feature>
<keyword evidence="3" id="KW-1185">Reference proteome</keyword>
<dbReference type="InterPro" id="IPR013424">
    <property type="entry name" value="Ice-binding_C"/>
</dbReference>